<gene>
    <name evidence="2" type="ORF">LQ567_25665</name>
</gene>
<protein>
    <submittedName>
        <fullName evidence="2">DUF4846 domain-containing protein</fullName>
    </submittedName>
</protein>
<evidence type="ECO:0000256" key="1">
    <source>
        <dbReference type="SAM" id="SignalP"/>
    </source>
</evidence>
<feature type="chain" id="PRO_5045090518" evidence="1">
    <location>
        <begin position="31"/>
        <end position="290"/>
    </location>
</feature>
<dbReference type="RefSeq" id="WP_231008787.1">
    <property type="nucleotide sequence ID" value="NZ_JAJNEC010000008.1"/>
</dbReference>
<keyword evidence="3" id="KW-1185">Reference proteome</keyword>
<dbReference type="Proteomes" id="UP001199816">
    <property type="component" value="Unassembled WGS sequence"/>
</dbReference>
<keyword evidence="1" id="KW-0732">Signal</keyword>
<reference evidence="2 3" key="1">
    <citation type="submission" date="2021-11" db="EMBL/GenBank/DDBJ databases">
        <title>Genomic of Niabella pedocola.</title>
        <authorList>
            <person name="Wu T."/>
        </authorList>
    </citation>
    <scope>NUCLEOTIDE SEQUENCE [LARGE SCALE GENOMIC DNA]</scope>
    <source>
        <strain evidence="2 3">JCM 31011</strain>
    </source>
</reference>
<name>A0ABS8PZD5_9BACT</name>
<proteinExistence type="predicted"/>
<dbReference type="InterPro" id="IPR032315">
    <property type="entry name" value="DUF4846"/>
</dbReference>
<sequence>MIFIRYMKSIAQLTLCHCIAVLFLPGCGQAAAPPLASITTAPEPATTPLSVSGIATPPGYTRSSIPATGFGYYLKQLKLKNSNTVFLFNGAPKANQQAQYAVLDISVGNKDLQQCADAVMRLRAEYLFMEKRFDQIRFFAGDGTWISYAAWLKGTRYKLSGNRLVPTRSTPVAPTHASLLQYLDIVFSYCGTATLPASLYKKPIAAMQPGDVLLKPGAPGHAVIVIDMAQNTKGEKIYLLAQSYMPAQDIHILKNPSGKPSIPWYLLKDSNDRIQTPEWTFYQDQLYGWK</sequence>
<evidence type="ECO:0000313" key="2">
    <source>
        <dbReference type="EMBL" id="MCD2426199.1"/>
    </source>
</evidence>
<organism evidence="2 3">
    <name type="scientific">Niabella pedocola</name>
    <dbReference type="NCBI Taxonomy" id="1752077"/>
    <lineage>
        <taxon>Bacteria</taxon>
        <taxon>Pseudomonadati</taxon>
        <taxon>Bacteroidota</taxon>
        <taxon>Chitinophagia</taxon>
        <taxon>Chitinophagales</taxon>
        <taxon>Chitinophagaceae</taxon>
        <taxon>Niabella</taxon>
    </lineage>
</organism>
<accession>A0ABS8PZD5</accession>
<feature type="signal peptide" evidence="1">
    <location>
        <begin position="1"/>
        <end position="30"/>
    </location>
</feature>
<comment type="caution">
    <text evidence="2">The sequence shown here is derived from an EMBL/GenBank/DDBJ whole genome shotgun (WGS) entry which is preliminary data.</text>
</comment>
<evidence type="ECO:0000313" key="3">
    <source>
        <dbReference type="Proteomes" id="UP001199816"/>
    </source>
</evidence>
<dbReference type="Pfam" id="PF16138">
    <property type="entry name" value="DUF4846"/>
    <property type="match status" value="1"/>
</dbReference>
<dbReference type="EMBL" id="JAJNEC010000008">
    <property type="protein sequence ID" value="MCD2426199.1"/>
    <property type="molecule type" value="Genomic_DNA"/>
</dbReference>